<gene>
    <name evidence="2" type="ORF">PoB_004159800</name>
</gene>
<evidence type="ECO:0000313" key="2">
    <source>
        <dbReference type="EMBL" id="GFO15093.1"/>
    </source>
</evidence>
<proteinExistence type="predicted"/>
<dbReference type="EMBL" id="BLXT01004603">
    <property type="protein sequence ID" value="GFO15093.1"/>
    <property type="molecule type" value="Genomic_DNA"/>
</dbReference>
<keyword evidence="3" id="KW-1185">Reference proteome</keyword>
<dbReference type="InterPro" id="IPR043128">
    <property type="entry name" value="Rev_trsase/Diguanyl_cyclase"/>
</dbReference>
<dbReference type="AlphaFoldDB" id="A0AAV4B7G2"/>
<dbReference type="PROSITE" id="PS50878">
    <property type="entry name" value="RT_POL"/>
    <property type="match status" value="1"/>
</dbReference>
<accession>A0AAV4B7G2</accession>
<reference evidence="2 3" key="1">
    <citation type="journal article" date="2021" name="Elife">
        <title>Chloroplast acquisition without the gene transfer in kleptoplastic sea slugs, Plakobranchus ocellatus.</title>
        <authorList>
            <person name="Maeda T."/>
            <person name="Takahashi S."/>
            <person name="Yoshida T."/>
            <person name="Shimamura S."/>
            <person name="Takaki Y."/>
            <person name="Nagai Y."/>
            <person name="Toyoda A."/>
            <person name="Suzuki Y."/>
            <person name="Arimoto A."/>
            <person name="Ishii H."/>
            <person name="Satoh N."/>
            <person name="Nishiyama T."/>
            <person name="Hasebe M."/>
            <person name="Maruyama T."/>
            <person name="Minagawa J."/>
            <person name="Obokata J."/>
            <person name="Shigenobu S."/>
        </authorList>
    </citation>
    <scope>NUCLEOTIDE SEQUENCE [LARGE SCALE GENOMIC DNA]</scope>
</reference>
<evidence type="ECO:0000313" key="3">
    <source>
        <dbReference type="Proteomes" id="UP000735302"/>
    </source>
</evidence>
<dbReference type="Gene3D" id="3.30.70.270">
    <property type="match status" value="2"/>
</dbReference>
<dbReference type="FunFam" id="3.30.70.270:FF:000020">
    <property type="entry name" value="Transposon Tf2-6 polyprotein-like Protein"/>
    <property type="match status" value="1"/>
</dbReference>
<organism evidence="2 3">
    <name type="scientific">Plakobranchus ocellatus</name>
    <dbReference type="NCBI Taxonomy" id="259542"/>
    <lineage>
        <taxon>Eukaryota</taxon>
        <taxon>Metazoa</taxon>
        <taxon>Spiralia</taxon>
        <taxon>Lophotrochozoa</taxon>
        <taxon>Mollusca</taxon>
        <taxon>Gastropoda</taxon>
        <taxon>Heterobranchia</taxon>
        <taxon>Euthyneura</taxon>
        <taxon>Panpulmonata</taxon>
        <taxon>Sacoglossa</taxon>
        <taxon>Placobranchoidea</taxon>
        <taxon>Plakobranchidae</taxon>
        <taxon>Plakobranchus</taxon>
    </lineage>
</organism>
<dbReference type="InterPro" id="IPR000477">
    <property type="entry name" value="RT_dom"/>
</dbReference>
<dbReference type="PANTHER" id="PTHR33064">
    <property type="entry name" value="POL PROTEIN"/>
    <property type="match status" value="1"/>
</dbReference>
<dbReference type="InterPro" id="IPR043502">
    <property type="entry name" value="DNA/RNA_pol_sf"/>
</dbReference>
<dbReference type="Pfam" id="PF00078">
    <property type="entry name" value="RVT_1"/>
    <property type="match status" value="1"/>
</dbReference>
<sequence length="164" mass="19364">MEDCFDDINLKDMFLYIDDIIVFSRTVEEHLAKLRKVFCRLRDCGLKLAPQKCELLQREISFLGYQVSEAGIHTDPEKVQKVRQWKTPRNNKDKELASFLGFASYHRRFVKNFSKLALPLTSLKNDLAKKWRWTDEHDTVFSTLKEKLCTVPVLSYISRFQETL</sequence>
<dbReference type="SUPFAM" id="SSF56672">
    <property type="entry name" value="DNA/RNA polymerases"/>
    <property type="match status" value="1"/>
</dbReference>
<dbReference type="Proteomes" id="UP000735302">
    <property type="component" value="Unassembled WGS sequence"/>
</dbReference>
<feature type="domain" description="Reverse transcriptase" evidence="1">
    <location>
        <begin position="1"/>
        <end position="67"/>
    </location>
</feature>
<name>A0AAV4B7G2_9GAST</name>
<dbReference type="InterPro" id="IPR051320">
    <property type="entry name" value="Viral_Replic_Matur_Polypro"/>
</dbReference>
<dbReference type="FunFam" id="3.30.70.270:FF:000003">
    <property type="entry name" value="Transposon Ty3-G Gag-Pol polyprotein"/>
    <property type="match status" value="1"/>
</dbReference>
<evidence type="ECO:0000259" key="1">
    <source>
        <dbReference type="PROSITE" id="PS50878"/>
    </source>
</evidence>
<protein>
    <submittedName>
        <fullName evidence="2">Pol polyprotein</fullName>
    </submittedName>
</protein>
<dbReference type="PANTHER" id="PTHR33064:SF37">
    <property type="entry name" value="RIBONUCLEASE H"/>
    <property type="match status" value="1"/>
</dbReference>
<comment type="caution">
    <text evidence="2">The sequence shown here is derived from an EMBL/GenBank/DDBJ whole genome shotgun (WGS) entry which is preliminary data.</text>
</comment>